<dbReference type="SUPFAM" id="SSF48179">
    <property type="entry name" value="6-phosphogluconate dehydrogenase C-terminal domain-like"/>
    <property type="match status" value="1"/>
</dbReference>
<dbReference type="InterPro" id="IPR043128">
    <property type="entry name" value="Rev_trsase/Diguanyl_cyclase"/>
</dbReference>
<dbReference type="PANTHER" id="PTHR37984">
    <property type="entry name" value="PROTEIN CBG26694"/>
    <property type="match status" value="1"/>
</dbReference>
<accession>A0AAW0MZJ6</accession>
<feature type="region of interest" description="Disordered" evidence="9">
    <location>
        <begin position="928"/>
        <end position="950"/>
    </location>
</feature>
<evidence type="ECO:0000256" key="3">
    <source>
        <dbReference type="ARBA" id="ARBA00023002"/>
    </source>
</evidence>
<dbReference type="PANTHER" id="PTHR37984:SF5">
    <property type="entry name" value="PROTEIN NYNRIN-LIKE"/>
    <property type="match status" value="1"/>
</dbReference>
<dbReference type="FunFam" id="3.10.10.10:FF:000004">
    <property type="entry name" value="Uncharacterized protein"/>
    <property type="match status" value="1"/>
</dbReference>
<feature type="compositionally biased region" description="Basic residues" evidence="9">
    <location>
        <begin position="877"/>
        <end position="886"/>
    </location>
</feature>
<dbReference type="InterPro" id="IPR050951">
    <property type="entry name" value="Retrovirus_Pol_polyprotein"/>
</dbReference>
<comment type="similarity">
    <text evidence="2 7">Belongs to the NAD-dependent glycerol-3-phosphate dehydrogenase family.</text>
</comment>
<dbReference type="InterPro" id="IPR013328">
    <property type="entry name" value="6PGD_dom2"/>
</dbReference>
<dbReference type="FunFam" id="3.30.70.270:FF:000062">
    <property type="entry name" value="Uncharacterized protein"/>
    <property type="match status" value="1"/>
</dbReference>
<dbReference type="InterPro" id="IPR006168">
    <property type="entry name" value="G3P_DH_NAD-dep"/>
</dbReference>
<dbReference type="Pfam" id="PF17919">
    <property type="entry name" value="RT_RNaseH_2"/>
    <property type="match status" value="1"/>
</dbReference>
<dbReference type="InterPro" id="IPR000477">
    <property type="entry name" value="RT_dom"/>
</dbReference>
<dbReference type="GO" id="GO:0006259">
    <property type="term" value="P:DNA metabolic process"/>
    <property type="evidence" value="ECO:0007669"/>
    <property type="project" value="UniProtKB-ARBA"/>
</dbReference>
<evidence type="ECO:0000256" key="9">
    <source>
        <dbReference type="SAM" id="MobiDB-lite"/>
    </source>
</evidence>
<dbReference type="GO" id="GO:0003676">
    <property type="term" value="F:nucleic acid binding"/>
    <property type="evidence" value="ECO:0007669"/>
    <property type="project" value="InterPro"/>
</dbReference>
<dbReference type="InterPro" id="IPR036397">
    <property type="entry name" value="RNaseH_sf"/>
</dbReference>
<feature type="region of interest" description="Disordered" evidence="9">
    <location>
        <begin position="869"/>
        <end position="904"/>
    </location>
</feature>
<keyword evidence="5" id="KW-0511">Multifunctional enzyme</keyword>
<dbReference type="InterPro" id="IPR036291">
    <property type="entry name" value="NAD(P)-bd_dom_sf"/>
</dbReference>
<protein>
    <recommendedName>
        <fullName evidence="8">Glycerol-3-phosphate dehydrogenase [NAD(+)]</fullName>
        <ecNumber evidence="8">1.1.1.8</ecNumber>
    </recommendedName>
</protein>
<dbReference type="Gene3D" id="3.30.70.270">
    <property type="match status" value="2"/>
</dbReference>
<dbReference type="EMBL" id="JBBPFD010000019">
    <property type="protein sequence ID" value="KAK7886058.1"/>
    <property type="molecule type" value="Genomic_DNA"/>
</dbReference>
<reference evidence="12" key="1">
    <citation type="submission" date="2024-04" db="EMBL/GenBank/DDBJ databases">
        <title>Salinicola lusitanus LLJ914,a marine bacterium isolated from the Okinawa Trough.</title>
        <authorList>
            <person name="Li J."/>
        </authorList>
    </citation>
    <scope>NUCLEOTIDE SEQUENCE [LARGE SCALE GENOMIC DNA]</scope>
</reference>
<proteinExistence type="inferred from homology"/>
<dbReference type="Gene3D" id="3.10.20.370">
    <property type="match status" value="1"/>
</dbReference>
<dbReference type="Proteomes" id="UP001460270">
    <property type="component" value="Unassembled WGS sequence"/>
</dbReference>
<dbReference type="EC" id="1.1.1.8" evidence="8"/>
<organism evidence="11 12">
    <name type="scientific">Mugilogobius chulae</name>
    <name type="common">yellowstripe goby</name>
    <dbReference type="NCBI Taxonomy" id="88201"/>
    <lineage>
        <taxon>Eukaryota</taxon>
        <taxon>Metazoa</taxon>
        <taxon>Chordata</taxon>
        <taxon>Craniata</taxon>
        <taxon>Vertebrata</taxon>
        <taxon>Euteleostomi</taxon>
        <taxon>Actinopterygii</taxon>
        <taxon>Neopterygii</taxon>
        <taxon>Teleostei</taxon>
        <taxon>Neoteleostei</taxon>
        <taxon>Acanthomorphata</taxon>
        <taxon>Gobiaria</taxon>
        <taxon>Gobiiformes</taxon>
        <taxon>Gobioidei</taxon>
        <taxon>Gobiidae</taxon>
        <taxon>Gobionellinae</taxon>
        <taxon>Mugilogobius</taxon>
    </lineage>
</organism>
<dbReference type="InterPro" id="IPR041577">
    <property type="entry name" value="RT_RNaseH_2"/>
</dbReference>
<comment type="catalytic activity">
    <reaction evidence="6">
        <text>sn-glycerol 3-phosphate + NAD(+) = dihydroxyacetone phosphate + NADH + H(+)</text>
        <dbReference type="Rhea" id="RHEA:11092"/>
        <dbReference type="ChEBI" id="CHEBI:15378"/>
        <dbReference type="ChEBI" id="CHEBI:57540"/>
        <dbReference type="ChEBI" id="CHEBI:57597"/>
        <dbReference type="ChEBI" id="CHEBI:57642"/>
        <dbReference type="ChEBI" id="CHEBI:57945"/>
        <dbReference type="EC" id="1.1.1.8"/>
    </reaction>
    <physiologicalReaction direction="left-to-right" evidence="6">
        <dbReference type="Rhea" id="RHEA:11093"/>
    </physiologicalReaction>
</comment>
<sequence>MLPGNCVLAELHIAEQVYDTQNLSNANSAACCSLSAESPTSPSKEQLAFDFGDSPLNEEWKNRITQSLSTYSDVFACHDLDFGHATKVKHKIKLKDETPIKQRSRPIHPNDYEAVRKHLKMLLDAGVIRPSESPFSSPIVVVKKKTGEVRLCVDYRKINVQTIKDAYALPNLEETFSALSGSNWFSVMDLKSGYYQIEMEEEDKPKTAFVCPLGFYEFNRMPQGITNAPSTFQRLMERCMGDINLREVLVFLDDLIVFSSTLEEHEQRLKHVLERLREYGLKLSPSKCRFFQTSVKYLGHIVSKDGVKTDPEKVAAIKTWPVPQNLKQLKSFLGFTGYYRRFVKDYSKIVRPLNDLTCGYPPVRKGQKKGDPSKYHNPREPFADRWTQACQSAFECIKDKLTSSPVLGFADPKLQYVLHTDASTTGLGAALYQEQNGKMRVIAYASRGLTPSETRYAAHKLEFLALKWSIVEKFHDYLYGNEFTVITDNNPLTYILTTAKLDAASYRWLAALSTFNFQIKYRAGKANQDADGLSRRPHQALAADCVTLEEENRIHQLTSRLLGTPQNSNHLCPDTVTAVCHKHLVNETNGNSPQVVLVESLAMSVDAIPDAYSNADASGQVAAPLFSEHELKEHQKSDSNINRVIQLLESCTNSPRNIQAETLEIKLMLRIKKVRTSPYHPRGNPVERFNRTILSMLGTLRDDQKVHWRDFVKPLTHAYNCSKNEVTGFSPYELMFGRRPKLPVDLAFGLPVAGDTPTSHSQYVRNLKAKLEESYQIALENSKKVAERNKNRFDKTVRESTLQVGDRVLVKNVRLRNKHKLADKWETSVYLVTKKMENIPVYVVQPEKGDGPTRTLHRDLLLACGDLSDTEEEIKTKPKAPHRPKTRQSAPDTQDIEMSDSEEEFECIPTLPQIQTETFFEICDKEPTTSNVEMEATEQMESNPPTQLDDSLPFPVEIVELNSDGVDDGTNAQNGIESLDEEPFPNIPGENDLSEEEGESDVADAQQNQNITDQQTAQTTESILDTPNGVDVGPDGLKLISDIIREKMEIDVSVLMGANIANEVAAEKFCETTIGSRILENGLLFKELLQTPNFRITVVEDADTVELCGALKNIVAVGAGFCDGLRCGDNTKAAVIRLGLMEMIAFTKLFSRDKQTVSTATFLESCGVADLITTCYGGRNRRVAEAFARTGKSIEELEKEMLNGQKLQGPATSAEVYQILKQKNLVDKFPLFSAVYLICFEGKPVRDMITCLQSHPEHM</sequence>
<keyword evidence="3 7" id="KW-0560">Oxidoreductase</keyword>
<comment type="similarity">
    <text evidence="1">Belongs to the beta type-B retroviral polymerase family. HERV class-II K(HML-2) pol subfamily.</text>
</comment>
<name>A0AAW0MZJ6_9GOBI</name>
<evidence type="ECO:0000256" key="7">
    <source>
        <dbReference type="RuleBase" id="RU000437"/>
    </source>
</evidence>
<dbReference type="GO" id="GO:0005975">
    <property type="term" value="P:carbohydrate metabolic process"/>
    <property type="evidence" value="ECO:0007669"/>
    <property type="project" value="InterPro"/>
</dbReference>
<dbReference type="GO" id="GO:0141152">
    <property type="term" value="F:glycerol-3-phosphate dehydrogenase (NAD+) activity"/>
    <property type="evidence" value="ECO:0007669"/>
    <property type="project" value="UniProtKB-UniRule"/>
</dbReference>
<evidence type="ECO:0000256" key="5">
    <source>
        <dbReference type="ARBA" id="ARBA00023268"/>
    </source>
</evidence>
<dbReference type="InterPro" id="IPR011128">
    <property type="entry name" value="G3P_DH_NAD-dep_N"/>
</dbReference>
<dbReference type="Gene3D" id="3.30.420.10">
    <property type="entry name" value="Ribonuclease H-like superfamily/Ribonuclease H"/>
    <property type="match status" value="1"/>
</dbReference>
<dbReference type="GO" id="GO:0046168">
    <property type="term" value="P:glycerol-3-phosphate catabolic process"/>
    <property type="evidence" value="ECO:0007669"/>
    <property type="project" value="UniProtKB-UniRule"/>
</dbReference>
<dbReference type="FunFam" id="3.10.20.370:FF:000001">
    <property type="entry name" value="Retrovirus-related Pol polyprotein from transposon 17.6-like protein"/>
    <property type="match status" value="1"/>
</dbReference>
<dbReference type="FunFam" id="1.10.1040.10:FF:000084">
    <property type="entry name" value="Glycerol-3-phosphate dehydrogenase [NAD(+)], cytoplasmic"/>
    <property type="match status" value="1"/>
</dbReference>
<keyword evidence="4 7" id="KW-0520">NAD</keyword>
<comment type="caution">
    <text evidence="11">The sequence shown here is derived from an EMBL/GenBank/DDBJ whole genome shotgun (WGS) entry which is preliminary data.</text>
</comment>
<gene>
    <name evidence="11" type="ORF">WMY93_025679</name>
</gene>
<feature type="region of interest" description="Disordered" evidence="9">
    <location>
        <begin position="962"/>
        <end position="1005"/>
    </location>
</feature>
<dbReference type="CDD" id="cd09274">
    <property type="entry name" value="RNase_HI_RT_Ty3"/>
    <property type="match status" value="1"/>
</dbReference>
<evidence type="ECO:0000313" key="12">
    <source>
        <dbReference type="Proteomes" id="UP001460270"/>
    </source>
</evidence>
<dbReference type="GO" id="GO:0051287">
    <property type="term" value="F:NAD binding"/>
    <property type="evidence" value="ECO:0007669"/>
    <property type="project" value="UniProtKB-UniRule"/>
</dbReference>
<evidence type="ECO:0000256" key="4">
    <source>
        <dbReference type="ARBA" id="ARBA00023027"/>
    </source>
</evidence>
<dbReference type="Gene3D" id="3.40.50.720">
    <property type="entry name" value="NAD(P)-binding Rossmann-like Domain"/>
    <property type="match status" value="1"/>
</dbReference>
<dbReference type="Pfam" id="PF00078">
    <property type="entry name" value="RVT_1"/>
    <property type="match status" value="1"/>
</dbReference>
<keyword evidence="12" id="KW-1185">Reference proteome</keyword>
<dbReference type="Gene3D" id="3.10.10.10">
    <property type="entry name" value="HIV Type 1 Reverse Transcriptase, subunit A, domain 1"/>
    <property type="match status" value="1"/>
</dbReference>
<evidence type="ECO:0000256" key="8">
    <source>
        <dbReference type="RuleBase" id="RU361243"/>
    </source>
</evidence>
<feature type="compositionally biased region" description="Polar residues" evidence="9">
    <location>
        <begin position="939"/>
        <end position="949"/>
    </location>
</feature>
<evidence type="ECO:0000256" key="6">
    <source>
        <dbReference type="ARBA" id="ARBA00048723"/>
    </source>
</evidence>
<dbReference type="SUPFAM" id="SSF51735">
    <property type="entry name" value="NAD(P)-binding Rossmann-fold domains"/>
    <property type="match status" value="1"/>
</dbReference>
<evidence type="ECO:0000256" key="2">
    <source>
        <dbReference type="ARBA" id="ARBA00011009"/>
    </source>
</evidence>
<dbReference type="Pfam" id="PF01210">
    <property type="entry name" value="NAD_Gly3P_dh_N"/>
    <property type="match status" value="1"/>
</dbReference>
<feature type="region of interest" description="Disordered" evidence="9">
    <location>
        <begin position="1012"/>
        <end position="1031"/>
    </location>
</feature>
<feature type="domain" description="Reverse transcriptase" evidence="10">
    <location>
        <begin position="123"/>
        <end position="302"/>
    </location>
</feature>
<dbReference type="AlphaFoldDB" id="A0AAW0MZJ6"/>
<feature type="compositionally biased region" description="Polar residues" evidence="9">
    <location>
        <begin position="1012"/>
        <end position="1025"/>
    </location>
</feature>
<dbReference type="InterPro" id="IPR006109">
    <property type="entry name" value="G3P_DH_NAD-dep_C"/>
</dbReference>
<dbReference type="InterPro" id="IPR008927">
    <property type="entry name" value="6-PGluconate_DH-like_C_sf"/>
</dbReference>
<dbReference type="PRINTS" id="PR00077">
    <property type="entry name" value="GPDHDRGNASE"/>
</dbReference>
<feature type="compositionally biased region" description="Acidic residues" evidence="9">
    <location>
        <begin position="894"/>
        <end position="904"/>
    </location>
</feature>
<dbReference type="Gene3D" id="1.10.1040.10">
    <property type="entry name" value="N-(1-d-carboxylethyl)-l-norvaline Dehydrogenase, domain 2"/>
    <property type="match status" value="1"/>
</dbReference>
<evidence type="ECO:0000256" key="1">
    <source>
        <dbReference type="ARBA" id="ARBA00010879"/>
    </source>
</evidence>
<dbReference type="GO" id="GO:0042803">
    <property type="term" value="F:protein homodimerization activity"/>
    <property type="evidence" value="ECO:0007669"/>
    <property type="project" value="InterPro"/>
</dbReference>
<evidence type="ECO:0000313" key="11">
    <source>
        <dbReference type="EMBL" id="KAK7886058.1"/>
    </source>
</evidence>
<dbReference type="Pfam" id="PF07479">
    <property type="entry name" value="NAD_Gly3P_dh_C"/>
    <property type="match status" value="1"/>
</dbReference>
<dbReference type="InterPro" id="IPR017751">
    <property type="entry name" value="G3P_DH_NAD-dep_euk"/>
</dbReference>
<dbReference type="NCBIfam" id="TIGR03376">
    <property type="entry name" value="glycerol3P_DH"/>
    <property type="match status" value="1"/>
</dbReference>
<dbReference type="SUPFAM" id="SSF56672">
    <property type="entry name" value="DNA/RNA polymerases"/>
    <property type="match status" value="1"/>
</dbReference>
<dbReference type="CDD" id="cd01647">
    <property type="entry name" value="RT_LTR"/>
    <property type="match status" value="1"/>
</dbReference>
<dbReference type="SUPFAM" id="SSF53098">
    <property type="entry name" value="Ribonuclease H-like"/>
    <property type="match status" value="1"/>
</dbReference>
<dbReference type="InterPro" id="IPR012337">
    <property type="entry name" value="RNaseH-like_sf"/>
</dbReference>
<dbReference type="InterPro" id="IPR043502">
    <property type="entry name" value="DNA/RNA_pol_sf"/>
</dbReference>
<dbReference type="PROSITE" id="PS50878">
    <property type="entry name" value="RT_POL"/>
    <property type="match status" value="1"/>
</dbReference>
<feature type="compositionally biased region" description="Acidic residues" evidence="9">
    <location>
        <begin position="992"/>
        <end position="1002"/>
    </location>
</feature>
<evidence type="ECO:0000259" key="10">
    <source>
        <dbReference type="PROSITE" id="PS50878"/>
    </source>
</evidence>